<comment type="caution">
    <text evidence="2">The sequence shown here is derived from an EMBL/GenBank/DDBJ whole genome shotgun (WGS) entry which is preliminary data.</text>
</comment>
<sequence length="67" mass="7645">MPRTLVATQPTLHKPIQDLRIFCLLFSFFSTCGHLAILLLSGLLSLWYRPLPLLFHQQPPFLLSLAV</sequence>
<name>A0AAV7VDA4_PLEWA</name>
<feature type="transmembrane region" description="Helical" evidence="1">
    <location>
        <begin position="21"/>
        <end position="48"/>
    </location>
</feature>
<keyword evidence="1" id="KW-1133">Transmembrane helix</keyword>
<dbReference type="EMBL" id="JANPWB010000003">
    <property type="protein sequence ID" value="KAJ1199342.1"/>
    <property type="molecule type" value="Genomic_DNA"/>
</dbReference>
<protein>
    <submittedName>
        <fullName evidence="2">Uncharacterized protein</fullName>
    </submittedName>
</protein>
<gene>
    <name evidence="2" type="ORF">NDU88_003179</name>
</gene>
<evidence type="ECO:0000313" key="3">
    <source>
        <dbReference type="Proteomes" id="UP001066276"/>
    </source>
</evidence>
<keyword evidence="1" id="KW-0812">Transmembrane</keyword>
<accession>A0AAV7VDA4</accession>
<evidence type="ECO:0000256" key="1">
    <source>
        <dbReference type="SAM" id="Phobius"/>
    </source>
</evidence>
<reference evidence="2" key="1">
    <citation type="journal article" date="2022" name="bioRxiv">
        <title>Sequencing and chromosome-scale assembly of the giantPleurodeles waltlgenome.</title>
        <authorList>
            <person name="Brown T."/>
            <person name="Elewa A."/>
            <person name="Iarovenko S."/>
            <person name="Subramanian E."/>
            <person name="Araus A.J."/>
            <person name="Petzold A."/>
            <person name="Susuki M."/>
            <person name="Suzuki K.-i.T."/>
            <person name="Hayashi T."/>
            <person name="Toyoda A."/>
            <person name="Oliveira C."/>
            <person name="Osipova E."/>
            <person name="Leigh N.D."/>
            <person name="Simon A."/>
            <person name="Yun M.H."/>
        </authorList>
    </citation>
    <scope>NUCLEOTIDE SEQUENCE</scope>
    <source>
        <strain evidence="2">20211129_DDA</strain>
        <tissue evidence="2">Liver</tissue>
    </source>
</reference>
<dbReference type="Proteomes" id="UP001066276">
    <property type="component" value="Chromosome 2_1"/>
</dbReference>
<evidence type="ECO:0000313" key="2">
    <source>
        <dbReference type="EMBL" id="KAJ1199342.1"/>
    </source>
</evidence>
<organism evidence="2 3">
    <name type="scientific">Pleurodeles waltl</name>
    <name type="common">Iberian ribbed newt</name>
    <dbReference type="NCBI Taxonomy" id="8319"/>
    <lineage>
        <taxon>Eukaryota</taxon>
        <taxon>Metazoa</taxon>
        <taxon>Chordata</taxon>
        <taxon>Craniata</taxon>
        <taxon>Vertebrata</taxon>
        <taxon>Euteleostomi</taxon>
        <taxon>Amphibia</taxon>
        <taxon>Batrachia</taxon>
        <taxon>Caudata</taxon>
        <taxon>Salamandroidea</taxon>
        <taxon>Salamandridae</taxon>
        <taxon>Pleurodelinae</taxon>
        <taxon>Pleurodeles</taxon>
    </lineage>
</organism>
<dbReference type="AlphaFoldDB" id="A0AAV7VDA4"/>
<proteinExistence type="predicted"/>
<feature type="non-terminal residue" evidence="2">
    <location>
        <position position="1"/>
    </location>
</feature>
<feature type="non-terminal residue" evidence="2">
    <location>
        <position position="67"/>
    </location>
</feature>
<keyword evidence="3" id="KW-1185">Reference proteome</keyword>
<keyword evidence="1" id="KW-0472">Membrane</keyword>